<protein>
    <recommendedName>
        <fullName evidence="3">Ava_C0101 and related proteins</fullName>
    </recommendedName>
</protein>
<dbReference type="STRING" id="82805.SAMN04487998_1283"/>
<keyword evidence="2" id="KW-1185">Reference proteome</keyword>
<gene>
    <name evidence="1" type="ORF">SAMN04487998_1283</name>
</gene>
<dbReference type="RefSeq" id="WP_092769455.1">
    <property type="nucleotide sequence ID" value="NZ_FOHS01000001.1"/>
</dbReference>
<sequence length="302" mass="33977">MTAKPTTTPTAWPALPVADWADTLTTLHMWTQIVGKIRLAQTPVINQFWNVPLYVSARGLTTSAIPYEHRSFEIEFDFIDHQLHIRCSDGAARQLALQPRSVADFYHEVFRLMHELDLQVDIWPMPVELENPIRFTDDTEHASYDAEAVHRFWRALTLITPILTDFRSGFTGKCSPVHFFWGSFDLAVSRFSGRPAPVKPDADPITREAYSQEVISHGFWPGGNGQDAAFYAYCVPAPEGFAEAPVRPDAAYYSTELGEFLLPYEAVRTAPDPAAMLREFLHSTYDAGADLAGWDRAALERA</sequence>
<evidence type="ECO:0000313" key="1">
    <source>
        <dbReference type="EMBL" id="SET13550.1"/>
    </source>
</evidence>
<dbReference type="OrthoDB" id="9800945at2"/>
<reference evidence="2" key="1">
    <citation type="submission" date="2016-10" db="EMBL/GenBank/DDBJ databases">
        <authorList>
            <person name="Varghese N."/>
            <person name="Submissions S."/>
        </authorList>
    </citation>
    <scope>NUCLEOTIDE SEQUENCE [LARGE SCALE GENOMIC DNA]</scope>
    <source>
        <strain evidence="2">DSM 15310</strain>
    </source>
</reference>
<organism evidence="1 2">
    <name type="scientific">Hymenobacter actinosclerus</name>
    <dbReference type="NCBI Taxonomy" id="82805"/>
    <lineage>
        <taxon>Bacteria</taxon>
        <taxon>Pseudomonadati</taxon>
        <taxon>Bacteroidota</taxon>
        <taxon>Cytophagia</taxon>
        <taxon>Cytophagales</taxon>
        <taxon>Hymenobacteraceae</taxon>
        <taxon>Hymenobacter</taxon>
    </lineage>
</organism>
<dbReference type="Pfam" id="PF19459">
    <property type="entry name" value="DUF5996"/>
    <property type="match status" value="1"/>
</dbReference>
<dbReference type="InterPro" id="IPR046038">
    <property type="entry name" value="DUF5996"/>
</dbReference>
<dbReference type="AlphaFoldDB" id="A0A1I0C473"/>
<proteinExistence type="predicted"/>
<evidence type="ECO:0000313" key="2">
    <source>
        <dbReference type="Proteomes" id="UP000198697"/>
    </source>
</evidence>
<dbReference type="EMBL" id="FOHS01000001">
    <property type="protein sequence ID" value="SET13550.1"/>
    <property type="molecule type" value="Genomic_DNA"/>
</dbReference>
<dbReference type="Proteomes" id="UP000198697">
    <property type="component" value="Unassembled WGS sequence"/>
</dbReference>
<name>A0A1I0C473_9BACT</name>
<accession>A0A1I0C473</accession>
<evidence type="ECO:0008006" key="3">
    <source>
        <dbReference type="Google" id="ProtNLM"/>
    </source>
</evidence>